<dbReference type="GO" id="GO:0046654">
    <property type="term" value="P:tetrahydrofolate biosynthetic process"/>
    <property type="evidence" value="ECO:0007669"/>
    <property type="project" value="UniProtKB-UniPathway"/>
</dbReference>
<keyword evidence="4 10" id="KW-0436">Ligase</keyword>
<sequence>MASKTPERRTEDMTKPAIGEAEKIIEELMQLHPKGFDLSLDRISRLLEKLGSPQNRMPPVIHVAGTNGKGSVTAFCRALLEAAGLSVHVHTSPHLVNWHERYRIGVAGDKGRYVEDEIFADALRRIETANAGQMITVFEILTAAMFVLFAEQPADAAVVEVGLGGRFDATNVINHPAVSVIMPISLDHQAYLGDRVELIAAEKAGIMKKGSPVVIGHQEYDAALETLIATAERLGCPVSVYGQDFSAHEEFGRMVYQDEFGLADAPLPRLPGRHQLANAAAAIRAVKAAGFEVTERMIEKAMTTVEWPGRLQRILSGKIAEMAPKDAEIWVDGGHNPGAGEVIAEAMAGFEEKIARPLFIIAGMINTKDPVGYFKAFADIAEYVFTVPIGGTDAAIDPVVLAHAAFDAGLVAAPTSSLTHALEELTRRFDPEGPAPRILIGGSLYLAGNALALNGTVPQ</sequence>
<evidence type="ECO:0000256" key="6">
    <source>
        <dbReference type="ARBA" id="ARBA00022741"/>
    </source>
</evidence>
<dbReference type="Gene3D" id="3.90.190.20">
    <property type="entry name" value="Mur ligase, C-terminal domain"/>
    <property type="match status" value="1"/>
</dbReference>
<feature type="domain" description="Mur ligase central" evidence="11">
    <location>
        <begin position="63"/>
        <end position="285"/>
    </location>
</feature>
<dbReference type="InterPro" id="IPR001645">
    <property type="entry name" value="Folylpolyglutamate_synth"/>
</dbReference>
<dbReference type="GO" id="GO:0008841">
    <property type="term" value="F:dihydrofolate synthase activity"/>
    <property type="evidence" value="ECO:0007669"/>
    <property type="project" value="TreeGrafter"/>
</dbReference>
<comment type="catalytic activity">
    <reaction evidence="9">
        <text>(6S)-5,6,7,8-tetrahydrofolyl-(gamma-L-Glu)(n) + L-glutamate + ATP = (6S)-5,6,7,8-tetrahydrofolyl-(gamma-L-Glu)(n+1) + ADP + phosphate + H(+)</text>
        <dbReference type="Rhea" id="RHEA:10580"/>
        <dbReference type="Rhea" id="RHEA-COMP:14738"/>
        <dbReference type="Rhea" id="RHEA-COMP:14740"/>
        <dbReference type="ChEBI" id="CHEBI:15378"/>
        <dbReference type="ChEBI" id="CHEBI:29985"/>
        <dbReference type="ChEBI" id="CHEBI:30616"/>
        <dbReference type="ChEBI" id="CHEBI:43474"/>
        <dbReference type="ChEBI" id="CHEBI:141005"/>
        <dbReference type="ChEBI" id="CHEBI:456216"/>
        <dbReference type="EC" id="6.3.2.17"/>
    </reaction>
</comment>
<dbReference type="FunFam" id="3.40.1190.10:FF:000011">
    <property type="entry name" value="Folylpolyglutamate synthase/dihydrofolate synthase"/>
    <property type="match status" value="1"/>
</dbReference>
<keyword evidence="6 10" id="KW-0547">Nucleotide-binding</keyword>
<evidence type="ECO:0000256" key="3">
    <source>
        <dbReference type="ARBA" id="ARBA00013025"/>
    </source>
</evidence>
<dbReference type="PIRSF" id="PIRSF001563">
    <property type="entry name" value="Folylpolyglu_synth"/>
    <property type="match status" value="1"/>
</dbReference>
<dbReference type="Proteomes" id="UP000192074">
    <property type="component" value="Unassembled WGS sequence"/>
</dbReference>
<organism evidence="12 13">
    <name type="scientific">Agrobacterium tumefaciens str. B6</name>
    <dbReference type="NCBI Taxonomy" id="1183423"/>
    <lineage>
        <taxon>Bacteria</taxon>
        <taxon>Pseudomonadati</taxon>
        <taxon>Pseudomonadota</taxon>
        <taxon>Alphaproteobacteria</taxon>
        <taxon>Hyphomicrobiales</taxon>
        <taxon>Rhizobiaceae</taxon>
        <taxon>Rhizobium/Agrobacterium group</taxon>
        <taxon>Agrobacterium</taxon>
        <taxon>Agrobacterium tumefaciens complex</taxon>
    </lineage>
</organism>
<comment type="similarity">
    <text evidence="2 10">Belongs to the folylpolyglutamate synthase family.</text>
</comment>
<evidence type="ECO:0000256" key="10">
    <source>
        <dbReference type="PIRNR" id="PIRNR001563"/>
    </source>
</evidence>
<dbReference type="Gene3D" id="3.40.1190.10">
    <property type="entry name" value="Mur-like, catalytic domain"/>
    <property type="match status" value="1"/>
</dbReference>
<evidence type="ECO:0000256" key="2">
    <source>
        <dbReference type="ARBA" id="ARBA00008276"/>
    </source>
</evidence>
<dbReference type="EC" id="6.3.2.17" evidence="3"/>
<protein>
    <recommendedName>
        <fullName evidence="3">tetrahydrofolate synthase</fullName>
        <ecNumber evidence="3">6.3.2.17</ecNumber>
    </recommendedName>
</protein>
<accession>A0A822UX32</accession>
<evidence type="ECO:0000313" key="12">
    <source>
        <dbReference type="EMBL" id="CVI16527.1"/>
    </source>
</evidence>
<name>A0A822UX32_AGRTU</name>
<comment type="cofactor">
    <cofactor evidence="1">
        <name>Mg(2+)</name>
        <dbReference type="ChEBI" id="CHEBI:18420"/>
    </cofactor>
</comment>
<proteinExistence type="inferred from homology"/>
<dbReference type="PROSITE" id="PS01012">
    <property type="entry name" value="FOLYLPOLYGLU_SYNT_2"/>
    <property type="match status" value="1"/>
</dbReference>
<dbReference type="GO" id="GO:0005524">
    <property type="term" value="F:ATP binding"/>
    <property type="evidence" value="ECO:0007669"/>
    <property type="project" value="UniProtKB-KW"/>
</dbReference>
<dbReference type="InterPro" id="IPR036565">
    <property type="entry name" value="Mur-like_cat_sf"/>
</dbReference>
<dbReference type="PANTHER" id="PTHR11136:SF0">
    <property type="entry name" value="DIHYDROFOLATE SYNTHETASE-RELATED"/>
    <property type="match status" value="1"/>
</dbReference>
<evidence type="ECO:0000313" key="13">
    <source>
        <dbReference type="Proteomes" id="UP000192074"/>
    </source>
</evidence>
<keyword evidence="7 10" id="KW-0067">ATP-binding</keyword>
<evidence type="ECO:0000256" key="8">
    <source>
        <dbReference type="ARBA" id="ARBA00022842"/>
    </source>
</evidence>
<gene>
    <name evidence="12" type="ORF">AGR4A_Cc20315</name>
</gene>
<dbReference type="InterPro" id="IPR018109">
    <property type="entry name" value="Folylpolyglutamate_synth_CS"/>
</dbReference>
<evidence type="ECO:0000259" key="11">
    <source>
        <dbReference type="Pfam" id="PF08245"/>
    </source>
</evidence>
<reference evidence="12 13" key="1">
    <citation type="submission" date="2016-01" db="EMBL/GenBank/DDBJ databases">
        <authorList>
            <person name="Regsiter A."/>
            <person name="william w."/>
        </authorList>
    </citation>
    <scope>NUCLEOTIDE SEQUENCE [LARGE SCALE GENOMIC DNA]</scope>
    <source>
        <strain evidence="12 13">B6</strain>
    </source>
</reference>
<evidence type="ECO:0000256" key="9">
    <source>
        <dbReference type="ARBA" id="ARBA00047493"/>
    </source>
</evidence>
<dbReference type="NCBIfam" id="TIGR01499">
    <property type="entry name" value="folC"/>
    <property type="match status" value="1"/>
</dbReference>
<dbReference type="InterPro" id="IPR036615">
    <property type="entry name" value="Mur_ligase_C_dom_sf"/>
</dbReference>
<dbReference type="GO" id="GO:0046872">
    <property type="term" value="F:metal ion binding"/>
    <property type="evidence" value="ECO:0007669"/>
    <property type="project" value="UniProtKB-KW"/>
</dbReference>
<comment type="caution">
    <text evidence="12">The sequence shown here is derived from an EMBL/GenBank/DDBJ whole genome shotgun (WGS) entry which is preliminary data.</text>
</comment>
<dbReference type="EMBL" id="FCNL01000012">
    <property type="protein sequence ID" value="CVI16527.1"/>
    <property type="molecule type" value="Genomic_DNA"/>
</dbReference>
<dbReference type="GO" id="GO:0005737">
    <property type="term" value="C:cytoplasm"/>
    <property type="evidence" value="ECO:0007669"/>
    <property type="project" value="TreeGrafter"/>
</dbReference>
<evidence type="ECO:0000256" key="1">
    <source>
        <dbReference type="ARBA" id="ARBA00001946"/>
    </source>
</evidence>
<dbReference type="SUPFAM" id="SSF53244">
    <property type="entry name" value="MurD-like peptide ligases, peptide-binding domain"/>
    <property type="match status" value="1"/>
</dbReference>
<dbReference type="PANTHER" id="PTHR11136">
    <property type="entry name" value="FOLYLPOLYGLUTAMATE SYNTHASE-RELATED"/>
    <property type="match status" value="1"/>
</dbReference>
<keyword evidence="8" id="KW-0460">Magnesium</keyword>
<keyword evidence="5" id="KW-0479">Metal-binding</keyword>
<dbReference type="GO" id="GO:0004326">
    <property type="term" value="F:tetrahydrofolylpolyglutamate synthase activity"/>
    <property type="evidence" value="ECO:0007669"/>
    <property type="project" value="UniProtKB-EC"/>
</dbReference>
<evidence type="ECO:0000256" key="5">
    <source>
        <dbReference type="ARBA" id="ARBA00022723"/>
    </source>
</evidence>
<dbReference type="Pfam" id="PF08245">
    <property type="entry name" value="Mur_ligase_M"/>
    <property type="match status" value="1"/>
</dbReference>
<dbReference type="SUPFAM" id="SSF53623">
    <property type="entry name" value="MurD-like peptide ligases, catalytic domain"/>
    <property type="match status" value="1"/>
</dbReference>
<evidence type="ECO:0000256" key="7">
    <source>
        <dbReference type="ARBA" id="ARBA00022840"/>
    </source>
</evidence>
<evidence type="ECO:0000256" key="4">
    <source>
        <dbReference type="ARBA" id="ARBA00022598"/>
    </source>
</evidence>
<dbReference type="UniPathway" id="UPA00077">
    <property type="reaction ID" value="UER00157"/>
</dbReference>
<dbReference type="InterPro" id="IPR013221">
    <property type="entry name" value="Mur_ligase_cen"/>
</dbReference>
<dbReference type="AlphaFoldDB" id="A0A822UX32"/>
<dbReference type="RefSeq" id="WP_376903975.1">
    <property type="nucleotide sequence ID" value="NZ_LMVK01000045.1"/>
</dbReference>